<dbReference type="Proteomes" id="UP000505355">
    <property type="component" value="Chromosome"/>
</dbReference>
<reference evidence="1 2" key="1">
    <citation type="submission" date="2020-05" db="EMBL/GenBank/DDBJ databases">
        <title>Mucilaginibacter mali sp. nov.</title>
        <authorList>
            <person name="Kim H.S."/>
            <person name="Lee K.C."/>
            <person name="Suh M.K."/>
            <person name="Kim J.-S."/>
            <person name="Han K.-I."/>
            <person name="Eom M.K."/>
            <person name="Shin Y.K."/>
            <person name="Lee J.-S."/>
        </authorList>
    </citation>
    <scope>NUCLEOTIDE SEQUENCE [LARGE SCALE GENOMIC DNA]</scope>
    <source>
        <strain evidence="1 2">G2-14</strain>
    </source>
</reference>
<organism evidence="1 2">
    <name type="scientific">Mucilaginibacter mali</name>
    <dbReference type="NCBI Taxonomy" id="2740462"/>
    <lineage>
        <taxon>Bacteria</taxon>
        <taxon>Pseudomonadati</taxon>
        <taxon>Bacteroidota</taxon>
        <taxon>Sphingobacteriia</taxon>
        <taxon>Sphingobacteriales</taxon>
        <taxon>Sphingobacteriaceae</taxon>
        <taxon>Mucilaginibacter</taxon>
    </lineage>
</organism>
<dbReference type="AlphaFoldDB" id="A0A7D4UJE5"/>
<evidence type="ECO:0000313" key="1">
    <source>
        <dbReference type="EMBL" id="QKJ29002.1"/>
    </source>
</evidence>
<name>A0A7D4UJE5_9SPHI</name>
<dbReference type="RefSeq" id="WP_173413700.1">
    <property type="nucleotide sequence ID" value="NZ_CP054139.1"/>
</dbReference>
<accession>A0A7D4UJE5</accession>
<dbReference type="EMBL" id="CP054139">
    <property type="protein sequence ID" value="QKJ29002.1"/>
    <property type="molecule type" value="Genomic_DNA"/>
</dbReference>
<protein>
    <submittedName>
        <fullName evidence="1">Uncharacterized protein</fullName>
    </submittedName>
</protein>
<keyword evidence="2" id="KW-1185">Reference proteome</keyword>
<gene>
    <name evidence="1" type="ORF">HQ865_04275</name>
</gene>
<proteinExistence type="predicted"/>
<dbReference type="KEGG" id="mmab:HQ865_04275"/>
<sequence length="60" mass="6634">MLFKPVPGKVTGFFARLSFPQAASAESWTVYQYAYNNPGMLNDLTGASMQRWAEMGVLVS</sequence>
<evidence type="ECO:0000313" key="2">
    <source>
        <dbReference type="Proteomes" id="UP000505355"/>
    </source>
</evidence>